<dbReference type="InterPro" id="IPR006357">
    <property type="entry name" value="HAD-SF_hydro_IIA"/>
</dbReference>
<dbReference type="STRING" id="214095.RU97_GL002531"/>
<comment type="similarity">
    <text evidence="1 5">Belongs to the HAD-like hydrolase superfamily. NagD family.</text>
</comment>
<dbReference type="SUPFAM" id="SSF56784">
    <property type="entry name" value="HAD-like"/>
    <property type="match status" value="1"/>
</dbReference>
<dbReference type="InterPro" id="IPR036412">
    <property type="entry name" value="HAD-like_sf"/>
</dbReference>
<dbReference type="InterPro" id="IPR023214">
    <property type="entry name" value="HAD_sf"/>
</dbReference>
<dbReference type="GO" id="GO:0016791">
    <property type="term" value="F:phosphatase activity"/>
    <property type="evidence" value="ECO:0007669"/>
    <property type="project" value="TreeGrafter"/>
</dbReference>
<evidence type="ECO:0000256" key="7">
    <source>
        <dbReference type="PIRSR" id="PIRSR000915-2"/>
    </source>
</evidence>
<dbReference type="PIRSF" id="PIRSF000915">
    <property type="entry name" value="PGP-type_phosphatase"/>
    <property type="match status" value="1"/>
</dbReference>
<sequence>MKYQGYLIDLDGTIYRGKEPIPAGRRFIEALQAQKIPFRFVTNNTTKSPATVADRLANEFNIQVTADTVYTATLATIDYMKATDRGNRVFVIGEAGLIDLILASGFVWEAETPDYVVVGLDTELTYEKIVTATLAIQKGALFIGTNPDKNIPTERGLLPGAGSVVAFVETATQTKPVMIGKPNAVMMDLAVAELGLPKEDVIMVGDNYETDIQAGLQNGVDTLLVLSGFTPKEAVPTLPEAPTFVLDSLDEWRFDHA</sequence>
<dbReference type="SFLD" id="SFLDG01139">
    <property type="entry name" value="C2.A:_Pyridoxal_Phosphate_Phos"/>
    <property type="match status" value="1"/>
</dbReference>
<evidence type="ECO:0000256" key="4">
    <source>
        <dbReference type="ARBA" id="ARBA00022842"/>
    </source>
</evidence>
<name>A0A1L8RD97_9ENTE</name>
<dbReference type="SFLD" id="SFLDS00003">
    <property type="entry name" value="Haloacid_Dehalogenase"/>
    <property type="match status" value="1"/>
</dbReference>
<proteinExistence type="inferred from homology"/>
<evidence type="ECO:0000256" key="2">
    <source>
        <dbReference type="ARBA" id="ARBA00022723"/>
    </source>
</evidence>
<dbReference type="EMBL" id="JXKH01000007">
    <property type="protein sequence ID" value="OJG17741.1"/>
    <property type="molecule type" value="Genomic_DNA"/>
</dbReference>
<feature type="binding site" evidence="8">
    <location>
        <position position="9"/>
    </location>
    <ligand>
        <name>Mg(2+)</name>
        <dbReference type="ChEBI" id="CHEBI:18420"/>
    </ligand>
</feature>
<feature type="binding site" evidence="8">
    <location>
        <position position="206"/>
    </location>
    <ligand>
        <name>Mg(2+)</name>
        <dbReference type="ChEBI" id="CHEBI:18420"/>
    </ligand>
</feature>
<keyword evidence="2 5" id="KW-0479">Metal-binding</keyword>
<comment type="caution">
    <text evidence="9">The sequence shown here is derived from an EMBL/GenBank/DDBJ whole genome shotgun (WGS) entry which is preliminary data.</text>
</comment>
<dbReference type="AlphaFoldDB" id="A0A1L8RD97"/>
<dbReference type="Gene3D" id="3.40.50.1000">
    <property type="entry name" value="HAD superfamily/HAD-like"/>
    <property type="match status" value="2"/>
</dbReference>
<comment type="cofactor">
    <cofactor evidence="8">
        <name>Mg(2+)</name>
        <dbReference type="ChEBI" id="CHEBI:18420"/>
    </cofactor>
    <text evidence="8">Divalent metal ions. Mg(2+) is the most effective.</text>
</comment>
<dbReference type="InterPro" id="IPR006354">
    <property type="entry name" value="HAD-SF_hydro_IIA_hyp1"/>
</dbReference>
<evidence type="ECO:0000313" key="10">
    <source>
        <dbReference type="Proteomes" id="UP000181884"/>
    </source>
</evidence>
<keyword evidence="4 5" id="KW-0460">Magnesium</keyword>
<feature type="binding site" evidence="8">
    <location>
        <position position="11"/>
    </location>
    <ligand>
        <name>Mg(2+)</name>
        <dbReference type="ChEBI" id="CHEBI:18420"/>
    </ligand>
</feature>
<dbReference type="NCBIfam" id="TIGR01457">
    <property type="entry name" value="HAD-SF-IIA-hyp2"/>
    <property type="match status" value="1"/>
</dbReference>
<accession>A0A1L8RD97</accession>
<evidence type="ECO:0000313" key="9">
    <source>
        <dbReference type="EMBL" id="OJG17741.1"/>
    </source>
</evidence>
<feature type="binding site" evidence="7">
    <location>
        <position position="181"/>
    </location>
    <ligand>
        <name>substrate</name>
    </ligand>
</feature>
<gene>
    <name evidence="9" type="ORF">RU97_GL002531</name>
</gene>
<keyword evidence="3 9" id="KW-0378">Hydrolase</keyword>
<feature type="active site" description="Proton donor" evidence="6">
    <location>
        <position position="11"/>
    </location>
</feature>
<dbReference type="PANTHER" id="PTHR19288:SF46">
    <property type="entry name" value="HALOACID DEHALOGENASE-LIKE HYDROLASE DOMAIN-CONTAINING PROTEIN 2"/>
    <property type="match status" value="1"/>
</dbReference>
<dbReference type="Pfam" id="PF13242">
    <property type="entry name" value="Hydrolase_like"/>
    <property type="match status" value="1"/>
</dbReference>
<protein>
    <recommendedName>
        <fullName evidence="5">Acid sugar phosphatase</fullName>
        <ecNumber evidence="5">3.1.3.-</ecNumber>
    </recommendedName>
</protein>
<dbReference type="FunFam" id="3.40.50.1000:FF:000053">
    <property type="entry name" value="TIGR01457 family HAD hydrolase"/>
    <property type="match status" value="1"/>
</dbReference>
<feature type="active site" description="Nucleophile" evidence="6">
    <location>
        <position position="9"/>
    </location>
</feature>
<dbReference type="GO" id="GO:0046872">
    <property type="term" value="F:metal ion binding"/>
    <property type="evidence" value="ECO:0007669"/>
    <property type="project" value="UniProtKB-KW"/>
</dbReference>
<dbReference type="RefSeq" id="WP_067395262.1">
    <property type="nucleotide sequence ID" value="NZ_JXKH01000007.1"/>
</dbReference>
<dbReference type="EC" id="3.1.3.-" evidence="5"/>
<evidence type="ECO:0000256" key="3">
    <source>
        <dbReference type="ARBA" id="ARBA00022801"/>
    </source>
</evidence>
<comment type="function">
    <text evidence="5">Catalyzes the dephosphorylation of 2-6 carbon acid sugars in vitro.</text>
</comment>
<evidence type="ECO:0000256" key="1">
    <source>
        <dbReference type="ARBA" id="ARBA00006696"/>
    </source>
</evidence>
<dbReference type="GO" id="GO:0005737">
    <property type="term" value="C:cytoplasm"/>
    <property type="evidence" value="ECO:0007669"/>
    <property type="project" value="TreeGrafter"/>
</dbReference>
<reference evidence="9 10" key="1">
    <citation type="submission" date="2014-12" db="EMBL/GenBank/DDBJ databases">
        <title>Draft genome sequences of 29 type strains of Enterococci.</title>
        <authorList>
            <person name="Zhong Z."/>
            <person name="Sun Z."/>
            <person name="Liu W."/>
            <person name="Zhang W."/>
            <person name="Zhang H."/>
        </authorList>
    </citation>
    <scope>NUCLEOTIDE SEQUENCE [LARGE SCALE GENOMIC DNA]</scope>
    <source>
        <strain evidence="9 10">DSM 17029</strain>
    </source>
</reference>
<dbReference type="CDD" id="cd07530">
    <property type="entry name" value="HAD_Pase_UmpH-like"/>
    <property type="match status" value="1"/>
</dbReference>
<evidence type="ECO:0000256" key="8">
    <source>
        <dbReference type="PIRSR" id="PIRSR000915-3"/>
    </source>
</evidence>
<dbReference type="Pfam" id="PF13344">
    <property type="entry name" value="Hydrolase_6"/>
    <property type="match status" value="1"/>
</dbReference>
<dbReference type="Proteomes" id="UP000181884">
    <property type="component" value="Unassembled WGS sequence"/>
</dbReference>
<dbReference type="SFLD" id="SFLDG01129">
    <property type="entry name" value="C1.5:_HAD__Beta-PGM__Phosphata"/>
    <property type="match status" value="1"/>
</dbReference>
<keyword evidence="10" id="KW-1185">Reference proteome</keyword>
<organism evidence="9 10">
    <name type="scientific">Enterococcus canis</name>
    <dbReference type="NCBI Taxonomy" id="214095"/>
    <lineage>
        <taxon>Bacteria</taxon>
        <taxon>Bacillati</taxon>
        <taxon>Bacillota</taxon>
        <taxon>Bacilli</taxon>
        <taxon>Lactobacillales</taxon>
        <taxon>Enterococcaceae</taxon>
        <taxon>Enterococcus</taxon>
    </lineage>
</organism>
<dbReference type="NCBIfam" id="TIGR01460">
    <property type="entry name" value="HAD-SF-IIA"/>
    <property type="match status" value="1"/>
</dbReference>
<evidence type="ECO:0000256" key="5">
    <source>
        <dbReference type="PIRNR" id="PIRNR000915"/>
    </source>
</evidence>
<dbReference type="PANTHER" id="PTHR19288">
    <property type="entry name" value="4-NITROPHENYLPHOSPHATASE-RELATED"/>
    <property type="match status" value="1"/>
</dbReference>
<evidence type="ECO:0000256" key="6">
    <source>
        <dbReference type="PIRSR" id="PIRSR000915-1"/>
    </source>
</evidence>